<evidence type="ECO:0000256" key="1">
    <source>
        <dbReference type="SAM" id="MobiDB-lite"/>
    </source>
</evidence>
<dbReference type="AlphaFoldDB" id="A0AA47FI07"/>
<accession>A0AA47FI07</accession>
<feature type="compositionally biased region" description="Acidic residues" evidence="1">
    <location>
        <begin position="107"/>
        <end position="120"/>
    </location>
</feature>
<name>A0AA47FI07_ACTNA</name>
<dbReference type="Proteomes" id="UP001163127">
    <property type="component" value="Chromosome"/>
</dbReference>
<gene>
    <name evidence="2" type="ORF">OFA60_09660</name>
</gene>
<organism evidence="2 3">
    <name type="scientific">Actinomyces naeslundii</name>
    <dbReference type="NCBI Taxonomy" id="1655"/>
    <lineage>
        <taxon>Bacteria</taxon>
        <taxon>Bacillati</taxon>
        <taxon>Actinomycetota</taxon>
        <taxon>Actinomycetes</taxon>
        <taxon>Actinomycetales</taxon>
        <taxon>Actinomycetaceae</taxon>
        <taxon>Actinomyces</taxon>
    </lineage>
</organism>
<evidence type="ECO:0000313" key="3">
    <source>
        <dbReference type="Proteomes" id="UP001163127"/>
    </source>
</evidence>
<sequence length="163" mass="17796">MNHGYEKHGGDIPGASREEFGNAAMSDFNSADHVYEVPSKNGTISLLFTNSETQMVGYINTSNPNYSTYFQPDRDVDEYAATQVEEKGADEIYEDIVKGFRGEVLLEDPQTEEQTIEQETPEVTAEAVPETSVEPEAVADEPAVEVSDEAPSVDADAAEGPER</sequence>
<dbReference type="EMBL" id="CP113787">
    <property type="protein sequence ID" value="WAL42313.1"/>
    <property type="molecule type" value="Genomic_DNA"/>
</dbReference>
<proteinExistence type="predicted"/>
<feature type="compositionally biased region" description="Acidic residues" evidence="1">
    <location>
        <begin position="137"/>
        <end position="148"/>
    </location>
</feature>
<dbReference type="RefSeq" id="WP_268397944.1">
    <property type="nucleotide sequence ID" value="NZ_CP113787.1"/>
</dbReference>
<evidence type="ECO:0000313" key="2">
    <source>
        <dbReference type="EMBL" id="WAL42313.1"/>
    </source>
</evidence>
<protein>
    <submittedName>
        <fullName evidence="2">Uncharacterized protein</fullName>
    </submittedName>
</protein>
<reference evidence="2" key="1">
    <citation type="submission" date="2022-11" db="EMBL/GenBank/DDBJ databases">
        <title>Dental biofilm bacteria. Genome sequencing and assembly.</title>
        <authorList>
            <person name="Robertsson C."/>
        </authorList>
    </citation>
    <scope>NUCLEOTIDE SEQUENCE</scope>
    <source>
        <strain evidence="2">CW</strain>
    </source>
</reference>
<feature type="region of interest" description="Disordered" evidence="1">
    <location>
        <begin position="107"/>
        <end position="163"/>
    </location>
</feature>